<reference evidence="1 2" key="1">
    <citation type="submission" date="2020-03" db="EMBL/GenBank/DDBJ databases">
        <title>Genomic Encyclopedia of Type Strains, Phase IV (KMG-IV): sequencing the most valuable type-strain genomes for metagenomic binning, comparative biology and taxonomic classification.</title>
        <authorList>
            <person name="Goeker M."/>
        </authorList>
    </citation>
    <scope>NUCLEOTIDE SEQUENCE [LARGE SCALE GENOMIC DNA]</scope>
    <source>
        <strain evidence="1 2">DSM 4733</strain>
    </source>
</reference>
<evidence type="ECO:0000313" key="1">
    <source>
        <dbReference type="EMBL" id="NIJ66000.1"/>
    </source>
</evidence>
<protein>
    <submittedName>
        <fullName evidence="1">Uncharacterized protein</fullName>
    </submittedName>
</protein>
<evidence type="ECO:0000313" key="2">
    <source>
        <dbReference type="Proteomes" id="UP000564677"/>
    </source>
</evidence>
<keyword evidence="2" id="KW-1185">Reference proteome</keyword>
<comment type="caution">
    <text evidence="1">The sequence shown here is derived from an EMBL/GenBank/DDBJ whole genome shotgun (WGS) entry which is preliminary data.</text>
</comment>
<gene>
    <name evidence="1" type="ORF">FHR20_002962</name>
</gene>
<accession>A0A7X5ZW97</accession>
<proteinExistence type="predicted"/>
<dbReference type="EMBL" id="JAASQV010000002">
    <property type="protein sequence ID" value="NIJ66000.1"/>
    <property type="molecule type" value="Genomic_DNA"/>
</dbReference>
<organism evidence="1 2">
    <name type="scientific">Sphingomonas leidyi</name>
    <dbReference type="NCBI Taxonomy" id="68569"/>
    <lineage>
        <taxon>Bacteria</taxon>
        <taxon>Pseudomonadati</taxon>
        <taxon>Pseudomonadota</taxon>
        <taxon>Alphaproteobacteria</taxon>
        <taxon>Sphingomonadales</taxon>
        <taxon>Sphingomonadaceae</taxon>
        <taxon>Sphingomonas</taxon>
    </lineage>
</organism>
<name>A0A7X5ZW97_9SPHN</name>
<dbReference type="Proteomes" id="UP000564677">
    <property type="component" value="Unassembled WGS sequence"/>
</dbReference>
<sequence length="49" mass="5591">MIDEMYDRAWVEHRGRFGKDVQALLRKVGGALKRVLAPGRRPAGRRSGR</sequence>
<dbReference type="AlphaFoldDB" id="A0A7X5ZW97"/>